<keyword evidence="9" id="KW-0233">DNA recombination</keyword>
<evidence type="ECO:0000313" key="13">
    <source>
        <dbReference type="Proteomes" id="UP000054995"/>
    </source>
</evidence>
<dbReference type="OrthoDB" id="413361at2759"/>
<dbReference type="Pfam" id="PF13976">
    <property type="entry name" value="gag_pre-integrs"/>
    <property type="match status" value="1"/>
</dbReference>
<dbReference type="GO" id="GO:0006310">
    <property type="term" value="P:DNA recombination"/>
    <property type="evidence" value="ECO:0007669"/>
    <property type="project" value="UniProtKB-KW"/>
</dbReference>
<keyword evidence="6" id="KW-0229">DNA integration</keyword>
<dbReference type="SUPFAM" id="SSF53098">
    <property type="entry name" value="Ribonuclease H-like"/>
    <property type="match status" value="1"/>
</dbReference>
<dbReference type="PANTHER" id="PTHR42648:SF11">
    <property type="entry name" value="TRANSPOSON TY4-P GAG-POL POLYPROTEIN"/>
    <property type="match status" value="1"/>
</dbReference>
<dbReference type="GO" id="GO:0046872">
    <property type="term" value="F:metal ion binding"/>
    <property type="evidence" value="ECO:0007669"/>
    <property type="project" value="UniProtKB-KW"/>
</dbReference>
<organism evidence="12 13">
    <name type="scientific">Trichinella pseudospiralis</name>
    <name type="common">Parasitic roundworm</name>
    <dbReference type="NCBI Taxonomy" id="6337"/>
    <lineage>
        <taxon>Eukaryota</taxon>
        <taxon>Metazoa</taxon>
        <taxon>Ecdysozoa</taxon>
        <taxon>Nematoda</taxon>
        <taxon>Enoplea</taxon>
        <taxon>Dorylaimia</taxon>
        <taxon>Trichinellida</taxon>
        <taxon>Trichinellidae</taxon>
        <taxon>Trichinella</taxon>
    </lineage>
</organism>
<dbReference type="InterPro" id="IPR039537">
    <property type="entry name" value="Retrotran_Ty1/copia-like"/>
</dbReference>
<keyword evidence="13" id="KW-1185">Reference proteome</keyword>
<evidence type="ECO:0000259" key="11">
    <source>
        <dbReference type="Pfam" id="PF13976"/>
    </source>
</evidence>
<keyword evidence="8" id="KW-0808">Transferase</keyword>
<evidence type="ECO:0000256" key="10">
    <source>
        <dbReference type="SAM" id="MobiDB-lite"/>
    </source>
</evidence>
<evidence type="ECO:0000256" key="1">
    <source>
        <dbReference type="ARBA" id="ARBA00022722"/>
    </source>
</evidence>
<dbReference type="GO" id="GO:0004519">
    <property type="term" value="F:endonuclease activity"/>
    <property type="evidence" value="ECO:0007669"/>
    <property type="project" value="UniProtKB-KW"/>
</dbReference>
<evidence type="ECO:0000256" key="4">
    <source>
        <dbReference type="ARBA" id="ARBA00022801"/>
    </source>
</evidence>
<evidence type="ECO:0000313" key="12">
    <source>
        <dbReference type="EMBL" id="KRY82041.1"/>
    </source>
</evidence>
<evidence type="ECO:0000256" key="9">
    <source>
        <dbReference type="ARBA" id="ARBA00023172"/>
    </source>
</evidence>
<keyword evidence="2" id="KW-0479">Metal-binding</keyword>
<dbReference type="InterPro" id="IPR025724">
    <property type="entry name" value="GAG-pre-integrase_dom"/>
</dbReference>
<feature type="domain" description="GAG-pre-integrase" evidence="11">
    <location>
        <begin position="144"/>
        <end position="192"/>
    </location>
</feature>
<dbReference type="EMBL" id="JYDT01000190">
    <property type="protein sequence ID" value="KRY82041.1"/>
    <property type="molecule type" value="Genomic_DNA"/>
</dbReference>
<evidence type="ECO:0000256" key="5">
    <source>
        <dbReference type="ARBA" id="ARBA00022842"/>
    </source>
</evidence>
<dbReference type="InterPro" id="IPR012337">
    <property type="entry name" value="RNaseH-like_sf"/>
</dbReference>
<evidence type="ECO:0000256" key="7">
    <source>
        <dbReference type="ARBA" id="ARBA00022918"/>
    </source>
</evidence>
<dbReference type="GO" id="GO:0015074">
    <property type="term" value="P:DNA integration"/>
    <property type="evidence" value="ECO:0007669"/>
    <property type="project" value="UniProtKB-KW"/>
</dbReference>
<dbReference type="PANTHER" id="PTHR42648">
    <property type="entry name" value="TRANSPOSASE, PUTATIVE-RELATED"/>
    <property type="match status" value="1"/>
</dbReference>
<name>A0A0V1F793_TRIPS</name>
<feature type="compositionally biased region" description="Polar residues" evidence="10">
    <location>
        <begin position="281"/>
        <end position="294"/>
    </location>
</feature>
<dbReference type="GO" id="GO:0003887">
    <property type="term" value="F:DNA-directed DNA polymerase activity"/>
    <property type="evidence" value="ECO:0007669"/>
    <property type="project" value="UniProtKB-KW"/>
</dbReference>
<dbReference type="GO" id="GO:0016787">
    <property type="term" value="F:hydrolase activity"/>
    <property type="evidence" value="ECO:0007669"/>
    <property type="project" value="UniProtKB-KW"/>
</dbReference>
<keyword evidence="4" id="KW-0378">Hydrolase</keyword>
<feature type="region of interest" description="Disordered" evidence="10">
    <location>
        <begin position="275"/>
        <end position="295"/>
    </location>
</feature>
<keyword evidence="8" id="KW-0548">Nucleotidyltransferase</keyword>
<dbReference type="Proteomes" id="UP000054995">
    <property type="component" value="Unassembled WGS sequence"/>
</dbReference>
<accession>A0A0V1F793</accession>
<evidence type="ECO:0000256" key="8">
    <source>
        <dbReference type="ARBA" id="ARBA00022932"/>
    </source>
</evidence>
<keyword evidence="1" id="KW-0540">Nuclease</keyword>
<dbReference type="AlphaFoldDB" id="A0A0V1F793"/>
<proteinExistence type="predicted"/>
<keyword evidence="3" id="KW-0255">Endonuclease</keyword>
<evidence type="ECO:0000256" key="2">
    <source>
        <dbReference type="ARBA" id="ARBA00022723"/>
    </source>
</evidence>
<gene>
    <name evidence="12" type="ORF">T4D_13634</name>
</gene>
<protein>
    <submittedName>
        <fullName evidence="12">Retrovirus-related Pol polyprotein from transposon TNT 1-94</fullName>
    </submittedName>
</protein>
<reference evidence="12 13" key="1">
    <citation type="submission" date="2015-01" db="EMBL/GenBank/DDBJ databases">
        <title>Evolution of Trichinella species and genotypes.</title>
        <authorList>
            <person name="Korhonen P.K."/>
            <person name="Edoardo P."/>
            <person name="Giuseppe L.R."/>
            <person name="Gasser R.B."/>
        </authorList>
    </citation>
    <scope>NUCLEOTIDE SEQUENCE [LARGE SCALE GENOMIC DNA]</scope>
    <source>
        <strain evidence="12">ISS470</strain>
    </source>
</reference>
<sequence length="404" mass="46030">MTVYIDRFTGITDELEAIGKPLGNKTVGDGLLLQNNVQQLALPLPKDKSCASQMGHILAKCPFFINDCRSSRNQKKSDKHLTASTNFTARCLLIQKKKTLIFDKYGWRIVDIAFKVLRQHILSTATQYNGLYQLNRRDHWAMAVQDVPDLWHRRLRHLNCGSMKLLQDGQATGIPSDAITKTDCVTCLKGKQCRLPFPKLTTKRSEEILELVQSDICSLMQVASVGGAQSFLSFIDNFSLKSFVYFLKHKNEALLKSKDFIAIVERQTLKRVKISGEKSHLSQTDNPETPQQNGVAKKMNCTLVEKARTMLIDAKVLRKVIPERSWSGRKPNLAQWKRFRCLAMVHDNSGQRKKWDLKFEERIFVGEVKYFQSRIPATQASNKESTNPLLNPLTGKETVMQWTS</sequence>
<dbReference type="GO" id="GO:0003964">
    <property type="term" value="F:RNA-directed DNA polymerase activity"/>
    <property type="evidence" value="ECO:0007669"/>
    <property type="project" value="UniProtKB-KW"/>
</dbReference>
<evidence type="ECO:0000256" key="3">
    <source>
        <dbReference type="ARBA" id="ARBA00022759"/>
    </source>
</evidence>
<comment type="caution">
    <text evidence="12">The sequence shown here is derived from an EMBL/GenBank/DDBJ whole genome shotgun (WGS) entry which is preliminary data.</text>
</comment>
<keyword evidence="7" id="KW-0695">RNA-directed DNA polymerase</keyword>
<keyword evidence="8" id="KW-0239">DNA-directed DNA polymerase</keyword>
<evidence type="ECO:0000256" key="6">
    <source>
        <dbReference type="ARBA" id="ARBA00022908"/>
    </source>
</evidence>
<keyword evidence="5" id="KW-0460">Magnesium</keyword>